<sequence>MTTFEPDFAEILPFAQAQLKQARANDLALNPGPLPLPDLTEQTADALDAVTAPTSPAEKFLAMVPRSEVAVPAPASECGDPECFDGWVDSPEGARRCPRCAAQAQTLKLAEQYARAGVEGSLYHLTWEDVRLRHESWRLVRALGRSIRDVMRDCLSVAMVGERGRGKTQAGVLLAKDAIEAGYSALVTDWAEWVDEVQSDYTRRVRTQAEHVTALTTPDLLVLDDVGAAASAAGDLERKLFTRVIGARYNRRKPTIITANLSKSELQAAMGERAFDRIEHACAWVVFNGPSERAEVERNRVQDTLERIRREAGL</sequence>
<comment type="caution">
    <text evidence="2">The sequence shown here is derived from an EMBL/GenBank/DDBJ whole genome shotgun (WGS) entry which is preliminary data.</text>
</comment>
<reference evidence="3" key="1">
    <citation type="journal article" date="2014" name="Int. J. Syst. Evol. Microbiol.">
        <title>Complete genome of a new Firmicutes species belonging to the dominant human colonic microbiota ('Ruminococcus bicirculans') reveals two chromosomes and a selective capacity to utilize plant glucans.</title>
        <authorList>
            <consortium name="NISC Comparative Sequencing Program"/>
            <person name="Wegmann U."/>
            <person name="Louis P."/>
            <person name="Goesmann A."/>
            <person name="Henrissat B."/>
            <person name="Duncan S.H."/>
            <person name="Flint H.J."/>
        </authorList>
    </citation>
    <scope>NUCLEOTIDE SEQUENCE</scope>
    <source>
        <strain evidence="3">CGMCC 1.8884</strain>
    </source>
</reference>
<keyword evidence="4" id="KW-1185">Reference proteome</keyword>
<reference evidence="2" key="4">
    <citation type="submission" date="2023-08" db="EMBL/GenBank/DDBJ databases">
        <authorList>
            <person name="Sun Q."/>
            <person name="Zhou Y."/>
        </authorList>
    </citation>
    <scope>NUCLEOTIDE SEQUENCE</scope>
    <source>
        <strain evidence="3">CGMCC 1.8884</strain>
        <strain evidence="2">CGMCC 1.8885</strain>
    </source>
</reference>
<dbReference type="Proteomes" id="UP000630135">
    <property type="component" value="Unassembled WGS sequence"/>
</dbReference>
<dbReference type="EMBL" id="BMLZ01000003">
    <property type="protein sequence ID" value="GGP28672.1"/>
    <property type="molecule type" value="Genomic_DNA"/>
</dbReference>
<evidence type="ECO:0000313" key="2">
    <source>
        <dbReference type="EMBL" id="GGI75044.1"/>
    </source>
</evidence>
<dbReference type="Pfam" id="PF01695">
    <property type="entry name" value="IstB_IS21"/>
    <property type="match status" value="1"/>
</dbReference>
<dbReference type="EMBL" id="BMMA01000004">
    <property type="protein sequence ID" value="GGI75044.1"/>
    <property type="molecule type" value="Genomic_DNA"/>
</dbReference>
<dbReference type="GO" id="GO:0005524">
    <property type="term" value="F:ATP binding"/>
    <property type="evidence" value="ECO:0007669"/>
    <property type="project" value="InterPro"/>
</dbReference>
<proteinExistence type="predicted"/>
<dbReference type="SUPFAM" id="SSF52540">
    <property type="entry name" value="P-loop containing nucleoside triphosphate hydrolases"/>
    <property type="match status" value="1"/>
</dbReference>
<evidence type="ECO:0000259" key="1">
    <source>
        <dbReference type="Pfam" id="PF01695"/>
    </source>
</evidence>
<dbReference type="AlphaFoldDB" id="A0AAV4K6B7"/>
<dbReference type="Gene3D" id="3.40.50.300">
    <property type="entry name" value="P-loop containing nucleotide triphosphate hydrolases"/>
    <property type="match status" value="1"/>
</dbReference>
<dbReference type="GeneID" id="59164603"/>
<accession>A0AAV4K6B7</accession>
<dbReference type="Proteomes" id="UP000652720">
    <property type="component" value="Unassembled WGS sequence"/>
</dbReference>
<dbReference type="RefSeq" id="WP_017869227.1">
    <property type="nucleotide sequence ID" value="NZ_BMLZ01000003.1"/>
</dbReference>
<organism evidence="2 5">
    <name type="scientific">Deinococcus wulumuqiensis</name>
    <dbReference type="NCBI Taxonomy" id="980427"/>
    <lineage>
        <taxon>Bacteria</taxon>
        <taxon>Thermotogati</taxon>
        <taxon>Deinococcota</taxon>
        <taxon>Deinococci</taxon>
        <taxon>Deinococcales</taxon>
        <taxon>Deinococcaceae</taxon>
        <taxon>Deinococcus</taxon>
    </lineage>
</organism>
<evidence type="ECO:0000313" key="3">
    <source>
        <dbReference type="EMBL" id="GGP28672.1"/>
    </source>
</evidence>
<dbReference type="InterPro" id="IPR027417">
    <property type="entry name" value="P-loop_NTPase"/>
</dbReference>
<dbReference type="InterPro" id="IPR002611">
    <property type="entry name" value="IstB_ATP-bd"/>
</dbReference>
<gene>
    <name evidence="3" type="ORF">GCM10008021_03230</name>
    <name evidence="2" type="ORF">GCM10010914_06560</name>
</gene>
<evidence type="ECO:0000313" key="5">
    <source>
        <dbReference type="Proteomes" id="UP000652720"/>
    </source>
</evidence>
<name>A0AAV4K6B7_9DEIO</name>
<evidence type="ECO:0000313" key="4">
    <source>
        <dbReference type="Proteomes" id="UP000630135"/>
    </source>
</evidence>
<reference evidence="2" key="2">
    <citation type="journal article" date="2014" name="Int. J. Syst. Evol. Microbiol.">
        <title>Complete genome sequence of Corynebacterium casei LMG S-19264T (=DSM 44701T), isolated from a smear-ripened cheese.</title>
        <authorList>
            <consortium name="US DOE Joint Genome Institute (JGI-PGF)"/>
            <person name="Walter F."/>
            <person name="Albersmeier A."/>
            <person name="Kalinowski J."/>
            <person name="Ruckert C."/>
        </authorList>
    </citation>
    <scope>NUCLEOTIDE SEQUENCE</scope>
    <source>
        <strain evidence="2">CGMCC 1.8885</strain>
    </source>
</reference>
<feature type="domain" description="IstB-like ATP-binding" evidence="1">
    <location>
        <begin position="151"/>
        <end position="295"/>
    </location>
</feature>
<protein>
    <recommendedName>
        <fullName evidence="1">IstB-like ATP-binding domain-containing protein</fullName>
    </recommendedName>
</protein>
<reference evidence="4" key="3">
    <citation type="journal article" date="2019" name="Int. J. Syst. Evol. Microbiol.">
        <title>The Global Catalogue of Microorganisms (GCM) 10K type strain sequencing project: providing services to taxonomists for standard genome sequencing and annotation.</title>
        <authorList>
            <consortium name="The Broad Institute Genomics Platform"/>
            <consortium name="The Broad Institute Genome Sequencing Center for Infectious Disease"/>
            <person name="Wu L."/>
            <person name="Ma J."/>
        </authorList>
    </citation>
    <scope>NUCLEOTIDE SEQUENCE [LARGE SCALE GENOMIC DNA]</scope>
    <source>
        <strain evidence="4">CGMCC 1.8884</strain>
    </source>
</reference>